<feature type="transmembrane region" description="Helical" evidence="2">
    <location>
        <begin position="367"/>
        <end position="385"/>
    </location>
</feature>
<feature type="transmembrane region" description="Helical" evidence="2">
    <location>
        <begin position="208"/>
        <end position="228"/>
    </location>
</feature>
<feature type="transmembrane region" description="Helical" evidence="2">
    <location>
        <begin position="110"/>
        <end position="132"/>
    </location>
</feature>
<comment type="similarity">
    <text evidence="1">Belongs to the multi antimicrobial extrusion (MATE) (TC 2.A.66.1) family.</text>
</comment>
<name>A0A812I5F8_9DINO</name>
<feature type="transmembrane region" description="Helical" evidence="2">
    <location>
        <begin position="144"/>
        <end position="164"/>
    </location>
</feature>
<keyword evidence="2" id="KW-1133">Transmembrane helix</keyword>
<dbReference type="InterPro" id="IPR002528">
    <property type="entry name" value="MATE_fam"/>
</dbReference>
<gene>
    <name evidence="3" type="primary">DTX37</name>
    <name evidence="3" type="ORF">SNAT2548_LOCUS2944</name>
</gene>
<dbReference type="OrthoDB" id="2126698at2759"/>
<feature type="transmembrane region" description="Helical" evidence="2">
    <location>
        <begin position="176"/>
        <end position="196"/>
    </location>
</feature>
<evidence type="ECO:0000256" key="1">
    <source>
        <dbReference type="ARBA" id="ARBA00010199"/>
    </source>
</evidence>
<feature type="transmembrane region" description="Helical" evidence="2">
    <location>
        <begin position="289"/>
        <end position="306"/>
    </location>
</feature>
<protein>
    <submittedName>
        <fullName evidence="3">DTX37 protein</fullName>
    </submittedName>
</protein>
<feature type="transmembrane region" description="Helical" evidence="2">
    <location>
        <begin position="420"/>
        <end position="439"/>
    </location>
</feature>
<feature type="transmembrane region" description="Helical" evidence="2">
    <location>
        <begin position="248"/>
        <end position="268"/>
    </location>
</feature>
<feature type="transmembrane region" description="Helical" evidence="2">
    <location>
        <begin position="20"/>
        <end position="44"/>
    </location>
</feature>
<keyword evidence="2" id="KW-0812">Transmembrane</keyword>
<dbReference type="Pfam" id="PF01554">
    <property type="entry name" value="MatE"/>
    <property type="match status" value="2"/>
</dbReference>
<proteinExistence type="inferred from homology"/>
<dbReference type="EMBL" id="CAJNDS010000178">
    <property type="protein sequence ID" value="CAE7022707.1"/>
    <property type="molecule type" value="Genomic_DNA"/>
</dbReference>
<dbReference type="GO" id="GO:0042910">
    <property type="term" value="F:xenobiotic transmembrane transporter activity"/>
    <property type="evidence" value="ECO:0007669"/>
    <property type="project" value="InterPro"/>
</dbReference>
<dbReference type="AlphaFoldDB" id="A0A812I5F8"/>
<organism evidence="3 4">
    <name type="scientific">Symbiodinium natans</name>
    <dbReference type="NCBI Taxonomy" id="878477"/>
    <lineage>
        <taxon>Eukaryota</taxon>
        <taxon>Sar</taxon>
        <taxon>Alveolata</taxon>
        <taxon>Dinophyceae</taxon>
        <taxon>Suessiales</taxon>
        <taxon>Symbiodiniaceae</taxon>
        <taxon>Symbiodinium</taxon>
    </lineage>
</organism>
<dbReference type="GO" id="GO:0015297">
    <property type="term" value="F:antiporter activity"/>
    <property type="evidence" value="ECO:0007669"/>
    <property type="project" value="InterPro"/>
</dbReference>
<dbReference type="GO" id="GO:0016020">
    <property type="term" value="C:membrane"/>
    <property type="evidence" value="ECO:0007669"/>
    <property type="project" value="InterPro"/>
</dbReference>
<reference evidence="3" key="1">
    <citation type="submission" date="2021-02" db="EMBL/GenBank/DDBJ databases">
        <authorList>
            <person name="Dougan E. K."/>
            <person name="Rhodes N."/>
            <person name="Thang M."/>
            <person name="Chan C."/>
        </authorList>
    </citation>
    <scope>NUCLEOTIDE SEQUENCE</scope>
</reference>
<comment type="caution">
    <text evidence="3">The sequence shown here is derived from an EMBL/GenBank/DDBJ whole genome shotgun (WGS) entry which is preliminary data.</text>
</comment>
<dbReference type="Proteomes" id="UP000604046">
    <property type="component" value="Unassembled WGS sequence"/>
</dbReference>
<evidence type="ECO:0000313" key="4">
    <source>
        <dbReference type="Proteomes" id="UP000604046"/>
    </source>
</evidence>
<keyword evidence="2" id="KW-0472">Membrane</keyword>
<accession>A0A812I5F8</accession>
<keyword evidence="4" id="KW-1185">Reference proteome</keyword>
<evidence type="ECO:0000313" key="3">
    <source>
        <dbReference type="EMBL" id="CAE7022707.1"/>
    </source>
</evidence>
<sequence>MARVVQVALQGDRNRIRRRLLHIAGPISAAYALEGLTMALPIWAAAHGGKPLAQEATRRVGAVGLGDSVLGSLCDAFALGWADAQDTLVSHAHGADDADKARDHLNCCQVWMLLLAALSSVILLQTEAILLWTGCANEQIAANASRYVLASIPGIWFLFQYYSLKKFLVNQQISSPLFWVLSAAIPCHLGVCLLLLEWSSLDPLVSMGIAFSVKSGVSFLLLAGYMSWFHPTPSCVGWWRIWQSSALTWKGLSTYAAIGVPSVAMNGLDAWAFQFLTLMAGRLQSPTELAAHVAVSIVYCWTYLMFRGTSEAATALAGAAVGQQNLGEVSSILQVSTKVTITICGMIVVCCWLGRGRLAFGLLGDELVTHAAFMGAFPCLLVQIWADGLNSLYGCVLAAFGQQGSVSVGILIFQWIVKLPFAWLLVFHSHLGTLGLWIASSTASVMNMIYNGTLTRHCLKSLGTKWQCSKLVNTEIDETYGSAAVIGSPVAGASVDIDLKASFEGDVFLRHRAQ</sequence>
<feature type="transmembrane region" description="Helical" evidence="2">
    <location>
        <begin position="335"/>
        <end position="355"/>
    </location>
</feature>
<evidence type="ECO:0000256" key="2">
    <source>
        <dbReference type="SAM" id="Phobius"/>
    </source>
</evidence>
<dbReference type="PANTHER" id="PTHR11206">
    <property type="entry name" value="MULTIDRUG RESISTANCE PROTEIN"/>
    <property type="match status" value="1"/>
</dbReference>